<name>A0A502G8A6_9BACT</name>
<accession>A0A502G8A6</accession>
<dbReference type="AlphaFoldDB" id="A0A502G8A6"/>
<evidence type="ECO:0000313" key="2">
    <source>
        <dbReference type="Proteomes" id="UP000317646"/>
    </source>
</evidence>
<organism evidence="1 2">
    <name type="scientific">Hymenobacter nivis</name>
    <dbReference type="NCBI Taxonomy" id="1850093"/>
    <lineage>
        <taxon>Bacteria</taxon>
        <taxon>Pseudomonadati</taxon>
        <taxon>Bacteroidota</taxon>
        <taxon>Cytophagia</taxon>
        <taxon>Cytophagales</taxon>
        <taxon>Hymenobacteraceae</taxon>
        <taxon>Hymenobacter</taxon>
    </lineage>
</organism>
<reference evidence="1 2" key="1">
    <citation type="journal article" date="2019" name="Environ. Microbiol.">
        <title>Species interactions and distinct microbial communities in high Arctic permafrost affected cryosols are associated with the CH4 and CO2 gas fluxes.</title>
        <authorList>
            <person name="Altshuler I."/>
            <person name="Hamel J."/>
            <person name="Turney S."/>
            <person name="Magnuson E."/>
            <person name="Levesque R."/>
            <person name="Greer C."/>
            <person name="Whyte L.G."/>
        </authorList>
    </citation>
    <scope>NUCLEOTIDE SEQUENCE [LARGE SCALE GENOMIC DNA]</scope>
    <source>
        <strain evidence="1 2">S9.2P</strain>
    </source>
</reference>
<sequence>MLIASSPGAPAAYHGLSLTGGELQLSGNFQDPGSSFDQSGGVVALTGNSAQTFDGGTFFDLRIDGGSTKTLTGRASILNSLIFTRSGGIIQTRTDDVQKYNIDLGTKAQIINESELGYVLGIVRSTDRVVDQSPNTFGNIGLELTVNNAAALKISVLRNTSFAYNGAGTSTNIRRSFSLQPDNPDKLTFDLTLHYLNAELNGAKEANLLLLRAANGSASFQPLSTTSSSKSANSLTRLSTNGTLATTFTLGDATNPLPVTLTSFAAVAQGPDALLSWTTAQELNNAGFEVQVSTDGTAFAKLGFVAAASPNSSEARAYQFRDATAGKQGTRFYRLRQLDTDGKESFFAP</sequence>
<dbReference type="EMBL" id="RCYZ01000019">
    <property type="protein sequence ID" value="TPG57852.1"/>
    <property type="molecule type" value="Genomic_DNA"/>
</dbReference>
<evidence type="ECO:0000313" key="1">
    <source>
        <dbReference type="EMBL" id="TPG57852.1"/>
    </source>
</evidence>
<protein>
    <submittedName>
        <fullName evidence="1">Uncharacterized protein</fullName>
    </submittedName>
</protein>
<comment type="caution">
    <text evidence="1">The sequence shown here is derived from an EMBL/GenBank/DDBJ whole genome shotgun (WGS) entry which is preliminary data.</text>
</comment>
<proteinExistence type="predicted"/>
<gene>
    <name evidence="1" type="ORF">EAH73_22790</name>
</gene>
<keyword evidence="2" id="KW-1185">Reference proteome</keyword>
<dbReference type="Proteomes" id="UP000317646">
    <property type="component" value="Unassembled WGS sequence"/>
</dbReference>
<feature type="non-terminal residue" evidence="1">
    <location>
        <position position="349"/>
    </location>
</feature>